<protein>
    <submittedName>
        <fullName evidence="1">Uncharacterized protein</fullName>
    </submittedName>
</protein>
<dbReference type="AlphaFoldDB" id="A0AAN8VXQ2"/>
<comment type="caution">
    <text evidence="1">The sequence shown here is derived from an EMBL/GenBank/DDBJ whole genome shotgun (WGS) entry which is preliminary data.</text>
</comment>
<reference evidence="1 2" key="1">
    <citation type="submission" date="2023-12" db="EMBL/GenBank/DDBJ databases">
        <title>A high-quality genome assembly for Dillenia turbinata (Dilleniales).</title>
        <authorList>
            <person name="Chanderbali A."/>
        </authorList>
    </citation>
    <scope>NUCLEOTIDE SEQUENCE [LARGE SCALE GENOMIC DNA]</scope>
    <source>
        <strain evidence="1">LSX21</strain>
        <tissue evidence="1">Leaf</tissue>
    </source>
</reference>
<dbReference type="Proteomes" id="UP001370490">
    <property type="component" value="Unassembled WGS sequence"/>
</dbReference>
<gene>
    <name evidence="1" type="ORF">RJ641_031229</name>
</gene>
<sequence length="94" mass="10791">FCQNSGLRQENTCLESSSCYLDWFHWRKSFTEQLYKYVALSLGVSSVMGHGKGQQDPGCYRCYWGTYFKRSLVQFNLAVAHQRQSVSCTLETSG</sequence>
<dbReference type="EMBL" id="JBAMMX010000006">
    <property type="protein sequence ID" value="KAK6937721.1"/>
    <property type="molecule type" value="Genomic_DNA"/>
</dbReference>
<proteinExistence type="predicted"/>
<name>A0AAN8VXQ2_9MAGN</name>
<organism evidence="1 2">
    <name type="scientific">Dillenia turbinata</name>
    <dbReference type="NCBI Taxonomy" id="194707"/>
    <lineage>
        <taxon>Eukaryota</taxon>
        <taxon>Viridiplantae</taxon>
        <taxon>Streptophyta</taxon>
        <taxon>Embryophyta</taxon>
        <taxon>Tracheophyta</taxon>
        <taxon>Spermatophyta</taxon>
        <taxon>Magnoliopsida</taxon>
        <taxon>eudicotyledons</taxon>
        <taxon>Gunneridae</taxon>
        <taxon>Pentapetalae</taxon>
        <taxon>Dilleniales</taxon>
        <taxon>Dilleniaceae</taxon>
        <taxon>Dillenia</taxon>
    </lineage>
</organism>
<accession>A0AAN8VXQ2</accession>
<keyword evidence="2" id="KW-1185">Reference proteome</keyword>
<evidence type="ECO:0000313" key="1">
    <source>
        <dbReference type="EMBL" id="KAK6937721.1"/>
    </source>
</evidence>
<feature type="non-terminal residue" evidence="1">
    <location>
        <position position="1"/>
    </location>
</feature>
<evidence type="ECO:0000313" key="2">
    <source>
        <dbReference type="Proteomes" id="UP001370490"/>
    </source>
</evidence>